<dbReference type="RefSeq" id="WP_057932224.1">
    <property type="nucleotide sequence ID" value="NZ_LMZQ01000005.1"/>
</dbReference>
<name>A0A0T5VS22_9SPHI</name>
<accession>A0A0T5VS22</accession>
<dbReference type="AlphaFoldDB" id="A0A0T5VS22"/>
<dbReference type="Proteomes" id="UP000051950">
    <property type="component" value="Unassembled WGS sequence"/>
</dbReference>
<sequence length="221" mass="25941">MLIDLIPVIEIGYNNQELTAPDKFPYWEHPEIWNVYHQECFRKAGFKDKLTPYLKGFPFYPLSEITDNNLTKLIIDHTQEMRDGKYERQQAATFFGGYVLNIDGQDKYFPQCCGGLGDIMYWDRLSTLQNTYHEGHPAPQIKFEGKNIVFDFSVEEFDEPFQPTPPEITLSIDRHELKKAVEKVKKALQFFEKRLDKINDFEKLNIENIGGLLIWGNEHDE</sequence>
<dbReference type="EMBL" id="LMZQ01000005">
    <property type="protein sequence ID" value="KRT16543.1"/>
    <property type="molecule type" value="Genomic_DNA"/>
</dbReference>
<reference evidence="1 2" key="1">
    <citation type="submission" date="2015-11" db="EMBL/GenBank/DDBJ databases">
        <title>Sequence of Pedobacter ginsenosidimutans.</title>
        <authorList>
            <person name="Carson E."/>
            <person name="Keyser V."/>
            <person name="Newman J."/>
            <person name="Miller J."/>
        </authorList>
    </citation>
    <scope>NUCLEOTIDE SEQUENCE [LARGE SCALE GENOMIC DNA]</scope>
    <source>
        <strain evidence="1 2">KACC 14530</strain>
    </source>
</reference>
<proteinExistence type="predicted"/>
<evidence type="ECO:0000313" key="2">
    <source>
        <dbReference type="Proteomes" id="UP000051950"/>
    </source>
</evidence>
<protein>
    <submittedName>
        <fullName evidence="1">Uncharacterized protein</fullName>
    </submittedName>
</protein>
<gene>
    <name evidence="1" type="ORF">ASU31_10300</name>
</gene>
<dbReference type="OrthoDB" id="662228at2"/>
<keyword evidence="2" id="KW-1185">Reference proteome</keyword>
<organism evidence="1 2">
    <name type="scientific">Pedobacter ginsenosidimutans</name>
    <dbReference type="NCBI Taxonomy" id="687842"/>
    <lineage>
        <taxon>Bacteria</taxon>
        <taxon>Pseudomonadati</taxon>
        <taxon>Bacteroidota</taxon>
        <taxon>Sphingobacteriia</taxon>
        <taxon>Sphingobacteriales</taxon>
        <taxon>Sphingobacteriaceae</taxon>
        <taxon>Pedobacter</taxon>
    </lineage>
</organism>
<comment type="caution">
    <text evidence="1">The sequence shown here is derived from an EMBL/GenBank/DDBJ whole genome shotgun (WGS) entry which is preliminary data.</text>
</comment>
<evidence type="ECO:0000313" key="1">
    <source>
        <dbReference type="EMBL" id="KRT16543.1"/>
    </source>
</evidence>